<dbReference type="Proteomes" id="UP000019116">
    <property type="component" value="Chromosome 7D"/>
</dbReference>
<keyword evidence="8" id="KW-0067">ATP-binding</keyword>
<keyword evidence="6" id="KW-0347">Helicase</keyword>
<dbReference type="Gene3D" id="3.30.40.10">
    <property type="entry name" value="Zinc/RING finger domain, C3HC4 (zinc finger)"/>
    <property type="match status" value="1"/>
</dbReference>
<dbReference type="Pfam" id="PF00176">
    <property type="entry name" value="SNF2-rel_dom"/>
    <property type="match status" value="1"/>
</dbReference>
<dbReference type="InterPro" id="IPR000330">
    <property type="entry name" value="SNF2_N"/>
</dbReference>
<dbReference type="Gramene" id="TraesCS7D02G291500.6">
    <property type="protein sequence ID" value="TraesCS7D02G291500.6"/>
    <property type="gene ID" value="TraesCS7D02G291500"/>
</dbReference>
<feature type="compositionally biased region" description="Low complexity" evidence="10">
    <location>
        <begin position="356"/>
        <end position="366"/>
    </location>
</feature>
<dbReference type="InterPro" id="IPR001650">
    <property type="entry name" value="Helicase_C-like"/>
</dbReference>
<evidence type="ECO:0000313" key="14">
    <source>
        <dbReference type="EnsemblPlants" id="TraesCS7D02G291500.6"/>
    </source>
</evidence>
<keyword evidence="3" id="KW-0547">Nucleotide-binding</keyword>
<feature type="compositionally biased region" description="Polar residues" evidence="10">
    <location>
        <begin position="1"/>
        <end position="11"/>
    </location>
</feature>
<keyword evidence="5" id="KW-0378">Hydrolase</keyword>
<dbReference type="SMART" id="SM00184">
    <property type="entry name" value="RING"/>
    <property type="match status" value="1"/>
</dbReference>
<dbReference type="PROSITE" id="PS51194">
    <property type="entry name" value="HELICASE_CTER"/>
    <property type="match status" value="1"/>
</dbReference>
<dbReference type="GO" id="GO:0005524">
    <property type="term" value="F:ATP binding"/>
    <property type="evidence" value="ECO:0007669"/>
    <property type="project" value="UniProtKB-KW"/>
</dbReference>
<dbReference type="AlphaFoldDB" id="A0A3B6TRN8"/>
<feature type="compositionally biased region" description="Polar residues" evidence="10">
    <location>
        <begin position="148"/>
        <end position="171"/>
    </location>
</feature>
<dbReference type="Pfam" id="PF00097">
    <property type="entry name" value="zf-C3HC4"/>
    <property type="match status" value="1"/>
</dbReference>
<evidence type="ECO:0000256" key="6">
    <source>
        <dbReference type="ARBA" id="ARBA00022806"/>
    </source>
</evidence>
<dbReference type="SMART" id="SM00490">
    <property type="entry name" value="HELICc"/>
    <property type="match status" value="1"/>
</dbReference>
<dbReference type="CDD" id="cd18008">
    <property type="entry name" value="DEXDc_SHPRH-like"/>
    <property type="match status" value="1"/>
</dbReference>
<feature type="compositionally biased region" description="Polar residues" evidence="10">
    <location>
        <begin position="57"/>
        <end position="82"/>
    </location>
</feature>
<dbReference type="InterPro" id="IPR038718">
    <property type="entry name" value="SNF2-like_sf"/>
</dbReference>
<dbReference type="InterPro" id="IPR027417">
    <property type="entry name" value="P-loop_NTPase"/>
</dbReference>
<evidence type="ECO:0000259" key="13">
    <source>
        <dbReference type="PROSITE" id="PS51194"/>
    </source>
</evidence>
<keyword evidence="7" id="KW-0862">Zinc</keyword>
<evidence type="ECO:0000259" key="12">
    <source>
        <dbReference type="PROSITE" id="PS51192"/>
    </source>
</evidence>
<name>A0A3B6TRN8_WHEAT</name>
<organism evidence="14">
    <name type="scientific">Triticum aestivum</name>
    <name type="common">Wheat</name>
    <dbReference type="NCBI Taxonomy" id="4565"/>
    <lineage>
        <taxon>Eukaryota</taxon>
        <taxon>Viridiplantae</taxon>
        <taxon>Streptophyta</taxon>
        <taxon>Embryophyta</taxon>
        <taxon>Tracheophyta</taxon>
        <taxon>Spermatophyta</taxon>
        <taxon>Magnoliopsida</taxon>
        <taxon>Liliopsida</taxon>
        <taxon>Poales</taxon>
        <taxon>Poaceae</taxon>
        <taxon>BOP clade</taxon>
        <taxon>Pooideae</taxon>
        <taxon>Triticodae</taxon>
        <taxon>Triticeae</taxon>
        <taxon>Triticinae</taxon>
        <taxon>Triticum</taxon>
    </lineage>
</organism>
<feature type="compositionally biased region" description="Acidic residues" evidence="10">
    <location>
        <begin position="20"/>
        <end position="30"/>
    </location>
</feature>
<sequence length="1009" mass="111297">MLAGSMNNDNDNVIDLISDSGDDFDSDSDDPTSTNVTSGENGGGQSVCFQDEDLLRSTPSSSRSNINDNGSGDRTYPHSNSGPRHDFGRACLSSSRLDIAVRERNGLAVDANGNNKRILPSSFSSGSTSKSTHPSVASESHKLPARFTNGNSQRLDDNSMGTNDANGTGQPSSSRFSIRSYSVNDVYVYDSPSSHRMLPASFGGHNSASNNELANVNDMQARPNLENRFMDPDESAVYQEALQNISLDKREDDLDEGVLSVSLLKHQKMALAWMVSKENSSHCAGGILADDQGLGKTVSTIALILKQKSQQSKFMCADSDPLKSEALNLDEDDEAVTVVDKAKQSMNDEPKKDLDASLSTAASTSDVKPSSSHMDIVPNRIVESKVECKKTKTGTSSASSTMRSMTRPAAGTLVVCPASVLKQWANELNDKVSQSARLSVLVYHGGARTKDPSELAKYDVVVTTYTIVANEVPKQNADDDQDQKNGEESSVGNKRKPPSKSKKRKKKLKDSDIDLDSGPVARVRWFRVVLDEAQTIKNFRTQVAKGCCGLRAKRRWCLSGTPIQNSIDELYSYFRFLKYDPYSTYSSFCTMIKHPIARNAVHGYKKLQTVLRIVLLRRTKETTINGEPIINLPPKTIKLQKVDFTKEERAFYLTLEERSRQQFKEYAAAGTVKQNYANILLLLLRLRQACDHPLLVKGHQSVFKGDGSIEMAKQLSKERVIDLLARLEVSALCAVCRDTPEDAVVAMCGHIFCYQCIYERITTDENMCPVPNCRNTLSTESVFSSGTLKICISGKTSTHAIASSSADDELSSISQSSYISSKIQATVDILNSIINMHALTDSDTIESNPNRVSPVKAIVFSQWTGMLDLLEFSLNSNLIQYRRLDGTMSLNSRDKAVKDFNIDPEVRVMIMSLKAGNLGLNMVAACHVILLDLWWNPYAEDQAIDRAHRIGQTRPVTVSRLTITDTVEDRILSLQEEKRAMVNSAFGEDKSSAHATRLTVDDLRYLFRI</sequence>
<dbReference type="GO" id="GO:0016787">
    <property type="term" value="F:hydrolase activity"/>
    <property type="evidence" value="ECO:0007669"/>
    <property type="project" value="UniProtKB-KW"/>
</dbReference>
<dbReference type="SUPFAM" id="SSF52540">
    <property type="entry name" value="P-loop containing nucleoside triphosphate hydrolases"/>
    <property type="match status" value="2"/>
</dbReference>
<dbReference type="PROSITE" id="PS00518">
    <property type="entry name" value="ZF_RING_1"/>
    <property type="match status" value="1"/>
</dbReference>
<dbReference type="SMR" id="A0A3B6TRN8"/>
<evidence type="ECO:0000256" key="1">
    <source>
        <dbReference type="ARBA" id="ARBA00008438"/>
    </source>
</evidence>
<feature type="region of interest" description="Disordered" evidence="10">
    <location>
        <begin position="472"/>
        <end position="511"/>
    </location>
</feature>
<dbReference type="InterPro" id="IPR050628">
    <property type="entry name" value="SNF2_RAD54_helicase_TF"/>
</dbReference>
<dbReference type="GO" id="GO:0004386">
    <property type="term" value="F:helicase activity"/>
    <property type="evidence" value="ECO:0007669"/>
    <property type="project" value="UniProtKB-KW"/>
</dbReference>
<evidence type="ECO:0000256" key="4">
    <source>
        <dbReference type="ARBA" id="ARBA00022771"/>
    </source>
</evidence>
<dbReference type="PROSITE" id="PS50089">
    <property type="entry name" value="ZF_RING_2"/>
    <property type="match status" value="1"/>
</dbReference>
<keyword evidence="2" id="KW-0479">Metal-binding</keyword>
<dbReference type="OrthoDB" id="448448at2759"/>
<protein>
    <submittedName>
        <fullName evidence="14">Uncharacterized protein</fullName>
    </submittedName>
</protein>
<evidence type="ECO:0000313" key="15">
    <source>
        <dbReference type="Proteomes" id="UP000019116"/>
    </source>
</evidence>
<feature type="domain" description="RING-type" evidence="11">
    <location>
        <begin position="733"/>
        <end position="772"/>
    </location>
</feature>
<keyword evidence="4 9" id="KW-0863">Zinc-finger</keyword>
<comment type="similarity">
    <text evidence="1">Belongs to the SNF2/RAD54 helicase family. RAD16 subfamily.</text>
</comment>
<feature type="domain" description="Helicase C-terminal" evidence="13">
    <location>
        <begin position="844"/>
        <end position="1004"/>
    </location>
</feature>
<reference evidence="14" key="1">
    <citation type="submission" date="2018-08" db="EMBL/GenBank/DDBJ databases">
        <authorList>
            <person name="Rossello M."/>
        </authorList>
    </citation>
    <scope>NUCLEOTIDE SEQUENCE [LARGE SCALE GENOMIC DNA]</scope>
    <source>
        <strain evidence="14">cv. Chinese Spring</strain>
    </source>
</reference>
<feature type="compositionally biased region" description="Basic and acidic residues" evidence="10">
    <location>
        <begin position="342"/>
        <end position="355"/>
    </location>
</feature>
<dbReference type="Gramene" id="TraesCS7D03G0690200.5">
    <property type="protein sequence ID" value="TraesCS7D03G0690200.5.CDS"/>
    <property type="gene ID" value="TraesCS7D03G0690200"/>
</dbReference>
<accession>A0A3B6TRN8</accession>
<evidence type="ECO:0000256" key="10">
    <source>
        <dbReference type="SAM" id="MobiDB-lite"/>
    </source>
</evidence>
<evidence type="ECO:0000256" key="5">
    <source>
        <dbReference type="ARBA" id="ARBA00022801"/>
    </source>
</evidence>
<dbReference type="Pfam" id="PF00271">
    <property type="entry name" value="Helicase_C"/>
    <property type="match status" value="1"/>
</dbReference>
<reference evidence="14" key="2">
    <citation type="submission" date="2018-10" db="UniProtKB">
        <authorList>
            <consortium name="EnsemblPlants"/>
        </authorList>
    </citation>
    <scope>IDENTIFICATION</scope>
</reference>
<dbReference type="CDD" id="cd18793">
    <property type="entry name" value="SF2_C_SNF"/>
    <property type="match status" value="1"/>
</dbReference>
<dbReference type="InterPro" id="IPR001841">
    <property type="entry name" value="Znf_RING"/>
</dbReference>
<proteinExistence type="inferred from homology"/>
<keyword evidence="15" id="KW-1185">Reference proteome</keyword>
<dbReference type="GO" id="GO:0008270">
    <property type="term" value="F:zinc ion binding"/>
    <property type="evidence" value="ECO:0007669"/>
    <property type="project" value="UniProtKB-KW"/>
</dbReference>
<dbReference type="SUPFAM" id="SSF57850">
    <property type="entry name" value="RING/U-box"/>
    <property type="match status" value="1"/>
</dbReference>
<evidence type="ECO:0000256" key="2">
    <source>
        <dbReference type="ARBA" id="ARBA00022723"/>
    </source>
</evidence>
<feature type="domain" description="Helicase ATP-binding" evidence="12">
    <location>
        <begin position="371"/>
        <end position="580"/>
    </location>
</feature>
<feature type="compositionally biased region" description="Low complexity" evidence="10">
    <location>
        <begin position="121"/>
        <end position="135"/>
    </location>
</feature>
<gene>
    <name evidence="14" type="primary">LOC123165699</name>
</gene>
<dbReference type="InterPro" id="IPR017907">
    <property type="entry name" value="Znf_RING_CS"/>
</dbReference>
<dbReference type="PANTHER" id="PTHR45626">
    <property type="entry name" value="TRANSCRIPTION TERMINATION FACTOR 2-RELATED"/>
    <property type="match status" value="1"/>
</dbReference>
<dbReference type="EnsemblPlants" id="TraesCS7D02G291500.6">
    <property type="protein sequence ID" value="TraesCS7D02G291500.6"/>
    <property type="gene ID" value="TraesCS7D02G291500"/>
</dbReference>
<feature type="region of interest" description="Disordered" evidence="10">
    <location>
        <begin position="111"/>
        <end position="176"/>
    </location>
</feature>
<dbReference type="Gene3D" id="3.40.50.300">
    <property type="entry name" value="P-loop containing nucleotide triphosphate hydrolases"/>
    <property type="match status" value="1"/>
</dbReference>
<dbReference type="PROSITE" id="PS51192">
    <property type="entry name" value="HELICASE_ATP_BIND_1"/>
    <property type="match status" value="1"/>
</dbReference>
<evidence type="ECO:0000256" key="8">
    <source>
        <dbReference type="ARBA" id="ARBA00022840"/>
    </source>
</evidence>
<dbReference type="InterPro" id="IPR013083">
    <property type="entry name" value="Znf_RING/FYVE/PHD"/>
</dbReference>
<dbReference type="FunFam" id="3.40.50.10810:FF:000068">
    <property type="entry name" value="SNF2 domain-containing protein / helicase domain-containing protein / zinc finger protein-like protein"/>
    <property type="match status" value="1"/>
</dbReference>
<dbReference type="InterPro" id="IPR049730">
    <property type="entry name" value="SNF2/RAD54-like_C"/>
</dbReference>
<dbReference type="Gene3D" id="3.40.50.10810">
    <property type="entry name" value="Tandem AAA-ATPase domain"/>
    <property type="match status" value="3"/>
</dbReference>
<evidence type="ECO:0000259" key="11">
    <source>
        <dbReference type="PROSITE" id="PS50089"/>
    </source>
</evidence>
<feature type="region of interest" description="Disordered" evidence="10">
    <location>
        <begin position="342"/>
        <end position="373"/>
    </location>
</feature>
<dbReference type="InterPro" id="IPR014001">
    <property type="entry name" value="Helicase_ATP-bd"/>
</dbReference>
<evidence type="ECO:0000256" key="7">
    <source>
        <dbReference type="ARBA" id="ARBA00022833"/>
    </source>
</evidence>
<feature type="region of interest" description="Disordered" evidence="10">
    <location>
        <begin position="1"/>
        <end position="87"/>
    </location>
</feature>
<evidence type="ECO:0000256" key="3">
    <source>
        <dbReference type="ARBA" id="ARBA00022741"/>
    </source>
</evidence>
<evidence type="ECO:0000256" key="9">
    <source>
        <dbReference type="PROSITE-ProRule" id="PRU00175"/>
    </source>
</evidence>
<dbReference type="PANTHER" id="PTHR45626:SF24">
    <property type="entry name" value="HELICASE-LIKE TRANSCRIPTION FACTOR CHR28-RELATED"/>
    <property type="match status" value="1"/>
</dbReference>
<feature type="compositionally biased region" description="Basic residues" evidence="10">
    <location>
        <begin position="493"/>
        <end position="508"/>
    </location>
</feature>
<dbReference type="SMART" id="SM00487">
    <property type="entry name" value="DEXDc"/>
    <property type="match status" value="1"/>
</dbReference>
<dbReference type="InterPro" id="IPR018957">
    <property type="entry name" value="Znf_C3HC4_RING-type"/>
</dbReference>